<reference evidence="1" key="1">
    <citation type="submission" date="2018-06" db="EMBL/GenBank/DDBJ databases">
        <authorList>
            <consortium name="Pathogen Informatics"/>
            <person name="Doyle S."/>
        </authorList>
    </citation>
    <scope>NUCLEOTIDE SEQUENCE [LARGE SCALE GENOMIC DNA]</scope>
    <source>
        <strain evidence="1">NCTC11421</strain>
    </source>
</reference>
<protein>
    <submittedName>
        <fullName evidence="1">Uncharacterized protein</fullName>
    </submittedName>
</protein>
<name>A0A378VX26_NEIGO</name>
<gene>
    <name evidence="1" type="ORF">NCTC11421_01502</name>
</gene>
<organism evidence="1">
    <name type="scientific">Neisseria gonorrhoeae</name>
    <dbReference type="NCBI Taxonomy" id="485"/>
    <lineage>
        <taxon>Bacteria</taxon>
        <taxon>Pseudomonadati</taxon>
        <taxon>Pseudomonadota</taxon>
        <taxon>Betaproteobacteria</taxon>
        <taxon>Neisseriales</taxon>
        <taxon>Neisseriaceae</taxon>
        <taxon>Neisseria</taxon>
    </lineage>
</organism>
<dbReference type="AlphaFoldDB" id="A0A378VX26"/>
<accession>A0A378VX26</accession>
<sequence length="56" mass="6606">MGCVSERGCFPCFLETVMQIVCYNIYEQTAYSRSCDFVQNFFLKTMKLVEKLEFIT</sequence>
<dbReference type="EMBL" id="UGRI01000001">
    <property type="protein sequence ID" value="SUA21527.1"/>
    <property type="molecule type" value="Genomic_DNA"/>
</dbReference>
<proteinExistence type="predicted"/>
<evidence type="ECO:0000313" key="1">
    <source>
        <dbReference type="EMBL" id="SUA21527.1"/>
    </source>
</evidence>